<comment type="caution">
    <text evidence="1">The sequence shown here is derived from an EMBL/GenBank/DDBJ whole genome shotgun (WGS) entry which is preliminary data.</text>
</comment>
<reference evidence="1 2" key="1">
    <citation type="submission" date="2017-03" db="EMBL/GenBank/DDBJ databases">
        <title>Draft genome sequence of Streptomyces scabrisporus NF3, endophyte isolated from Amphipterygium adstringens.</title>
        <authorList>
            <person name="Vazquez M."/>
            <person name="Ceapa C.D."/>
            <person name="Rodriguez Luna D."/>
            <person name="Sanchez Esquivel S."/>
        </authorList>
    </citation>
    <scope>NUCLEOTIDE SEQUENCE [LARGE SCALE GENOMIC DNA]</scope>
    <source>
        <strain evidence="1 2">NF3</strain>
    </source>
</reference>
<organism evidence="1 2">
    <name type="scientific">Embleya scabrispora</name>
    <dbReference type="NCBI Taxonomy" id="159449"/>
    <lineage>
        <taxon>Bacteria</taxon>
        <taxon>Bacillati</taxon>
        <taxon>Actinomycetota</taxon>
        <taxon>Actinomycetes</taxon>
        <taxon>Kitasatosporales</taxon>
        <taxon>Streptomycetaceae</taxon>
        <taxon>Embleya</taxon>
    </lineage>
</organism>
<accession>A0A1T3NR67</accession>
<evidence type="ECO:0000313" key="1">
    <source>
        <dbReference type="EMBL" id="OPC79286.1"/>
    </source>
</evidence>
<dbReference type="EMBL" id="MWQN01000002">
    <property type="protein sequence ID" value="OPC79286.1"/>
    <property type="molecule type" value="Genomic_DNA"/>
</dbReference>
<dbReference type="InterPro" id="IPR036736">
    <property type="entry name" value="ACP-like_sf"/>
</dbReference>
<dbReference type="SUPFAM" id="SSF47336">
    <property type="entry name" value="ACP-like"/>
    <property type="match status" value="1"/>
</dbReference>
<gene>
    <name evidence="1" type="ORF">B4N89_35105</name>
</gene>
<evidence type="ECO:0000313" key="2">
    <source>
        <dbReference type="Proteomes" id="UP000190037"/>
    </source>
</evidence>
<name>A0A1T3NR67_9ACTN</name>
<dbReference type="Proteomes" id="UP000190037">
    <property type="component" value="Unassembled WGS sequence"/>
</dbReference>
<evidence type="ECO:0008006" key="3">
    <source>
        <dbReference type="Google" id="ProtNLM"/>
    </source>
</evidence>
<dbReference type="Gene3D" id="1.10.1200.10">
    <property type="entry name" value="ACP-like"/>
    <property type="match status" value="1"/>
</dbReference>
<keyword evidence="2" id="KW-1185">Reference proteome</keyword>
<proteinExistence type="predicted"/>
<dbReference type="AlphaFoldDB" id="A0A1T3NR67"/>
<dbReference type="STRING" id="159449.B4N89_35105"/>
<dbReference type="OrthoDB" id="6434357at2"/>
<dbReference type="RefSeq" id="WP_078980502.1">
    <property type="nucleotide sequence ID" value="NZ_MWQN01000002.1"/>
</dbReference>
<protein>
    <recommendedName>
        <fullName evidence="3">Carrier domain-containing protein</fullName>
    </recommendedName>
</protein>
<sequence length="87" mass="9274">MQSEIETVARTNLARVLESDVAPQDIDPDQDMVGTYGLTSLNKVLFLMAACDDAGVDLSCFTEPDVAAMSTLRDVTEALSRHAGKAA</sequence>